<dbReference type="PANTHER" id="PTHR22761:SF96">
    <property type="entry name" value="BCDNA.GH08385"/>
    <property type="match status" value="1"/>
</dbReference>
<dbReference type="OrthoDB" id="10250120at2759"/>
<dbReference type="InterPro" id="IPR005024">
    <property type="entry name" value="Snf7_fam"/>
</dbReference>
<evidence type="ECO:0000313" key="3">
    <source>
        <dbReference type="Proteomes" id="UP000008493"/>
    </source>
</evidence>
<dbReference type="GO" id="GO:0032511">
    <property type="term" value="P:late endosome to vacuole transport via multivesicular body sorting pathway"/>
    <property type="evidence" value="ECO:0007669"/>
    <property type="project" value="TreeGrafter"/>
</dbReference>
<dbReference type="Pfam" id="PF03357">
    <property type="entry name" value="Snf7"/>
    <property type="match status" value="1"/>
</dbReference>
<evidence type="ECO:0008006" key="4">
    <source>
        <dbReference type="Google" id="ProtNLM"/>
    </source>
</evidence>
<dbReference type="GeneID" id="18823191"/>
<dbReference type="GO" id="GO:0000815">
    <property type="term" value="C:ESCRT III complex"/>
    <property type="evidence" value="ECO:0007669"/>
    <property type="project" value="TreeGrafter"/>
</dbReference>
<dbReference type="HOGENOM" id="CLU_021165_1_0_1"/>
<accession>K5W6T7</accession>
<dbReference type="OMA" id="VEDRPMQ"/>
<dbReference type="Proteomes" id="UP000008493">
    <property type="component" value="Unassembled WGS sequence"/>
</dbReference>
<dbReference type="GO" id="GO:0009898">
    <property type="term" value="C:cytoplasmic side of plasma membrane"/>
    <property type="evidence" value="ECO:0007669"/>
    <property type="project" value="TreeGrafter"/>
</dbReference>
<keyword evidence="3" id="KW-1185">Reference proteome</keyword>
<dbReference type="InParanoid" id="K5W6T7"/>
<feature type="coiled-coil region" evidence="1">
    <location>
        <begin position="273"/>
        <end position="307"/>
    </location>
</feature>
<dbReference type="FunCoup" id="K5W6T7">
    <property type="interactions" value="56"/>
</dbReference>
<keyword evidence="1" id="KW-0175">Coiled coil</keyword>
<gene>
    <name evidence="2" type="ORF">AGABI1DRAFT_111157</name>
</gene>
<dbReference type="Gene3D" id="6.10.140.1230">
    <property type="match status" value="1"/>
</dbReference>
<reference evidence="3" key="1">
    <citation type="journal article" date="2012" name="Proc. Natl. Acad. Sci. U.S.A.">
        <title>Genome sequence of the button mushroom Agaricus bisporus reveals mechanisms governing adaptation to a humic-rich ecological niche.</title>
        <authorList>
            <person name="Morin E."/>
            <person name="Kohler A."/>
            <person name="Baker A.R."/>
            <person name="Foulongne-Oriol M."/>
            <person name="Lombard V."/>
            <person name="Nagy L.G."/>
            <person name="Ohm R.A."/>
            <person name="Patyshakuliyeva A."/>
            <person name="Brun A."/>
            <person name="Aerts A.L."/>
            <person name="Bailey A.M."/>
            <person name="Billette C."/>
            <person name="Coutinho P.M."/>
            <person name="Deakin G."/>
            <person name="Doddapaneni H."/>
            <person name="Floudas D."/>
            <person name="Grimwood J."/>
            <person name="Hilden K."/>
            <person name="Kuees U."/>
            <person name="LaButti K.M."/>
            <person name="Lapidus A."/>
            <person name="Lindquist E.A."/>
            <person name="Lucas S.M."/>
            <person name="Murat C."/>
            <person name="Riley R.W."/>
            <person name="Salamov A.A."/>
            <person name="Schmutz J."/>
            <person name="Subramanian V."/>
            <person name="Woesten H.A.B."/>
            <person name="Xu J."/>
            <person name="Eastwood D.C."/>
            <person name="Foster G.D."/>
            <person name="Sonnenberg A.S."/>
            <person name="Cullen D."/>
            <person name="de Vries R.P."/>
            <person name="Lundell T."/>
            <person name="Hibbett D.S."/>
            <person name="Henrissat B."/>
            <person name="Burton K.S."/>
            <person name="Kerrigan R.W."/>
            <person name="Challen M.P."/>
            <person name="Grigoriev I.V."/>
            <person name="Martin F."/>
        </authorList>
    </citation>
    <scope>NUCLEOTIDE SEQUENCE [LARGE SCALE GENOMIC DNA]</scope>
    <source>
        <strain evidence="3">JB137-S8 / ATCC MYA-4627 / FGSC 10392</strain>
    </source>
</reference>
<dbReference type="RefSeq" id="XP_007326534.1">
    <property type="nucleotide sequence ID" value="XM_007326472.1"/>
</dbReference>
<proteinExistence type="predicted"/>
<dbReference type="AlphaFoldDB" id="K5W6T7"/>
<evidence type="ECO:0000256" key="1">
    <source>
        <dbReference type="SAM" id="Coils"/>
    </source>
</evidence>
<feature type="coiled-coil region" evidence="1">
    <location>
        <begin position="413"/>
        <end position="440"/>
    </location>
</feature>
<name>K5W6T7_AGABU</name>
<evidence type="ECO:0000313" key="2">
    <source>
        <dbReference type="EMBL" id="EKM82549.1"/>
    </source>
</evidence>
<dbReference type="GO" id="GO:0005771">
    <property type="term" value="C:multivesicular body"/>
    <property type="evidence" value="ECO:0007669"/>
    <property type="project" value="TreeGrafter"/>
</dbReference>
<organism evidence="2 3">
    <name type="scientific">Agaricus bisporus var. burnettii (strain JB137-S8 / ATCC MYA-4627 / FGSC 10392)</name>
    <name type="common">White button mushroom</name>
    <dbReference type="NCBI Taxonomy" id="597362"/>
    <lineage>
        <taxon>Eukaryota</taxon>
        <taxon>Fungi</taxon>
        <taxon>Dikarya</taxon>
        <taxon>Basidiomycota</taxon>
        <taxon>Agaricomycotina</taxon>
        <taxon>Agaricomycetes</taxon>
        <taxon>Agaricomycetidae</taxon>
        <taxon>Agaricales</taxon>
        <taxon>Agaricineae</taxon>
        <taxon>Agaricaceae</taxon>
        <taxon>Agaricus</taxon>
    </lineage>
</organism>
<dbReference type="GO" id="GO:0006900">
    <property type="term" value="P:vesicle budding from membrane"/>
    <property type="evidence" value="ECO:0007669"/>
    <property type="project" value="TreeGrafter"/>
</dbReference>
<dbReference type="PANTHER" id="PTHR22761">
    <property type="entry name" value="CHARGED MULTIVESICULAR BODY PROTEIN"/>
    <property type="match status" value="1"/>
</dbReference>
<sequence>MMAAAPGPSTTADSLSSHSIFQSTSKARLQALYSDFARQKQSNPSAFHANVEWWRKTLEGLLDSGLLRGTVGDSESRLVLQADRSLLDCVKLDKIGKPLAIGTVINELRSNNTLLLLNEFMSSKVSVYDSGWLPYRIASFVVGRPLWWALEQVGIVGDEGILTSSSQTKETVWWGDYVSLPLVEKAADAVMSMQAMRMTGPADTLYTFEGFRRSFGPIFGESNHLLNDMDARVLVKYLERERKAMILDDQVVKFFDSSVALEDRVITTVDRGILELKSAILDLQHQIDAVQTKMDDYAKKAADALRQKRKILALGFLRSRKQLEDLLGKRLSSLSTLEGTMVSIETAAGDVQIMKTFESSTTTLRTILAHSSLQRENINQTMDALAEASQDAKEVDDAIRIGGNVALGVEISDEEIERELEALAKDVENSSDTLQTLEQLRPPSVLVETTDATDKVPLLSH</sequence>
<dbReference type="eggNOG" id="KOG2911">
    <property type="taxonomic scope" value="Eukaryota"/>
</dbReference>
<protein>
    <recommendedName>
        <fullName evidence="4">Charged multivesicular body protein 7</fullName>
    </recommendedName>
</protein>
<dbReference type="EMBL" id="JH971386">
    <property type="protein sequence ID" value="EKM82549.1"/>
    <property type="molecule type" value="Genomic_DNA"/>
</dbReference>
<dbReference type="STRING" id="597362.K5W6T7"/>
<dbReference type="KEGG" id="abp:AGABI1DRAFT111157"/>